<dbReference type="SMART" id="SM00181">
    <property type="entry name" value="EGF"/>
    <property type="match status" value="6"/>
</dbReference>
<dbReference type="PANTHER" id="PTHR22963:SF38">
    <property type="entry name" value="LP13770P"/>
    <property type="match status" value="1"/>
</dbReference>
<feature type="domain" description="EGF-like" evidence="2">
    <location>
        <begin position="240"/>
        <end position="278"/>
    </location>
</feature>
<protein>
    <recommendedName>
        <fullName evidence="2">EGF-like domain-containing protein</fullName>
    </recommendedName>
</protein>
<organism evidence="3 4">
    <name type="scientific">Cryptolaemus montrouzieri</name>
    <dbReference type="NCBI Taxonomy" id="559131"/>
    <lineage>
        <taxon>Eukaryota</taxon>
        <taxon>Metazoa</taxon>
        <taxon>Ecdysozoa</taxon>
        <taxon>Arthropoda</taxon>
        <taxon>Hexapoda</taxon>
        <taxon>Insecta</taxon>
        <taxon>Pterygota</taxon>
        <taxon>Neoptera</taxon>
        <taxon>Endopterygota</taxon>
        <taxon>Coleoptera</taxon>
        <taxon>Polyphaga</taxon>
        <taxon>Cucujiformia</taxon>
        <taxon>Coccinelloidea</taxon>
        <taxon>Coccinellidae</taxon>
        <taxon>Scymninae</taxon>
        <taxon>Scymnini</taxon>
        <taxon>Cryptolaemus</taxon>
    </lineage>
</organism>
<evidence type="ECO:0000256" key="1">
    <source>
        <dbReference type="PROSITE-ProRule" id="PRU00076"/>
    </source>
</evidence>
<dbReference type="SUPFAM" id="SSF57184">
    <property type="entry name" value="Growth factor receptor domain"/>
    <property type="match status" value="1"/>
</dbReference>
<reference evidence="3 4" key="1">
    <citation type="journal article" date="2021" name="BMC Biol.">
        <title>Horizontally acquired antibacterial genes associated with adaptive radiation of ladybird beetles.</title>
        <authorList>
            <person name="Li H.S."/>
            <person name="Tang X.F."/>
            <person name="Huang Y.H."/>
            <person name="Xu Z.Y."/>
            <person name="Chen M.L."/>
            <person name="Du X.Y."/>
            <person name="Qiu B.Y."/>
            <person name="Chen P.T."/>
            <person name="Zhang W."/>
            <person name="Slipinski A."/>
            <person name="Escalona H.E."/>
            <person name="Waterhouse R.M."/>
            <person name="Zwick A."/>
            <person name="Pang H."/>
        </authorList>
    </citation>
    <scope>NUCLEOTIDE SEQUENCE [LARGE SCALE GENOMIC DNA]</scope>
    <source>
        <strain evidence="3">SYSU2018</strain>
    </source>
</reference>
<dbReference type="Pfam" id="PF21164">
    <property type="entry name" value="Dumpy_DPY"/>
    <property type="match status" value="3"/>
</dbReference>
<keyword evidence="1" id="KW-0245">EGF-like domain</keyword>
<feature type="domain" description="EGF-like" evidence="2">
    <location>
        <begin position="30"/>
        <end position="69"/>
    </location>
</feature>
<feature type="non-terminal residue" evidence="3">
    <location>
        <position position="337"/>
    </location>
</feature>
<gene>
    <name evidence="3" type="ORF">HHI36_007383</name>
</gene>
<name>A0ABD2MPH7_9CUCU</name>
<evidence type="ECO:0000313" key="4">
    <source>
        <dbReference type="Proteomes" id="UP001516400"/>
    </source>
</evidence>
<dbReference type="AlphaFoldDB" id="A0ABD2MPH7"/>
<evidence type="ECO:0000313" key="3">
    <source>
        <dbReference type="EMBL" id="KAL3268259.1"/>
    </source>
</evidence>
<dbReference type="InterPro" id="IPR000742">
    <property type="entry name" value="EGF"/>
</dbReference>
<feature type="disulfide bond" evidence="1">
    <location>
        <begin position="198"/>
        <end position="208"/>
    </location>
</feature>
<dbReference type="PANTHER" id="PTHR22963">
    <property type="entry name" value="ENDOGLIN-RELATED"/>
    <property type="match status" value="1"/>
</dbReference>
<proteinExistence type="predicted"/>
<comment type="caution">
    <text evidence="3">The sequence shown here is derived from an EMBL/GenBank/DDBJ whole genome shotgun (WGS) entry which is preliminary data.</text>
</comment>
<sequence>MRLVEIDGDNLITSTLHSSIAYNFIVVPIPTHPCNPSPCGSNAICKEQNGVGSCTCLPEFFGDPYTGCRPECIMSSDCPHTQACINMKCKDPCPGSCGLNAECSVINHNPQCYCLPGFSGNALTFCRKIEPIEQPRRNPCAPSPCGPYSVCQVQSDRPVCSCALGYFGAPPNCKPECLINAECSMDKACKNQKCIDPCLGICGYNAHCKVIMHSPICSCPSGYVGDPFSRCFLQPKKPVEENPCIPSPCGAFSECRIRENRPICSCLPNYYGRPPNCRPECTVNSECDPMLACQNQRCVDPCIGSCGSNAECKAINHVAVCFCRPQFTGDPFVGCYE</sequence>
<keyword evidence="1" id="KW-1015">Disulfide bond</keyword>
<dbReference type="PROSITE" id="PS50026">
    <property type="entry name" value="EGF_3"/>
    <property type="match status" value="4"/>
</dbReference>
<dbReference type="EMBL" id="JABFTP020000021">
    <property type="protein sequence ID" value="KAL3268259.1"/>
    <property type="molecule type" value="Genomic_DNA"/>
</dbReference>
<dbReference type="PROSITE" id="PS01186">
    <property type="entry name" value="EGF_2"/>
    <property type="match status" value="3"/>
</dbReference>
<feature type="domain" description="EGF-like" evidence="2">
    <location>
        <begin position="136"/>
        <end position="174"/>
    </location>
</feature>
<keyword evidence="4" id="KW-1185">Reference proteome</keyword>
<dbReference type="SUPFAM" id="SSF90148">
    <property type="entry name" value="DPY module"/>
    <property type="match status" value="1"/>
</dbReference>
<comment type="caution">
    <text evidence="1">Lacks conserved residue(s) required for the propagation of feature annotation.</text>
</comment>
<dbReference type="Proteomes" id="UP001516400">
    <property type="component" value="Unassembled WGS sequence"/>
</dbReference>
<feature type="domain" description="EGF-like" evidence="2">
    <location>
        <begin position="195"/>
        <end position="232"/>
    </location>
</feature>
<dbReference type="InterPro" id="IPR048407">
    <property type="entry name" value="Dumpy_DPY"/>
</dbReference>
<evidence type="ECO:0000259" key="2">
    <source>
        <dbReference type="PROSITE" id="PS50026"/>
    </source>
</evidence>
<accession>A0ABD2MPH7</accession>
<dbReference type="InterPro" id="IPR009030">
    <property type="entry name" value="Growth_fac_rcpt_cys_sf"/>
</dbReference>